<protein>
    <submittedName>
        <fullName evidence="2">Uncharacterized protein</fullName>
    </submittedName>
</protein>
<reference evidence="2 3" key="1">
    <citation type="journal article" date="2018" name="Evol. Lett.">
        <title>Horizontal gene cluster transfer increased hallucinogenic mushroom diversity.</title>
        <authorList>
            <person name="Reynolds H.T."/>
            <person name="Vijayakumar V."/>
            <person name="Gluck-Thaler E."/>
            <person name="Korotkin H.B."/>
            <person name="Matheny P.B."/>
            <person name="Slot J.C."/>
        </authorList>
    </citation>
    <scope>NUCLEOTIDE SEQUENCE [LARGE SCALE GENOMIC DNA]</scope>
    <source>
        <strain evidence="2 3">2631</strain>
    </source>
</reference>
<evidence type="ECO:0000313" key="2">
    <source>
        <dbReference type="EMBL" id="PPQ79815.1"/>
    </source>
</evidence>
<name>A0A409WMQ5_PSICY</name>
<dbReference type="InterPro" id="IPR013924">
    <property type="entry name" value="RNase_H2_suC"/>
</dbReference>
<evidence type="ECO:0000256" key="1">
    <source>
        <dbReference type="SAM" id="MobiDB-lite"/>
    </source>
</evidence>
<dbReference type="InParanoid" id="A0A409WMQ5"/>
<dbReference type="OrthoDB" id="6222486at2759"/>
<proteinExistence type="predicted"/>
<dbReference type="GO" id="GO:0032299">
    <property type="term" value="C:ribonuclease H2 complex"/>
    <property type="evidence" value="ECO:0007669"/>
    <property type="project" value="InterPro"/>
</dbReference>
<dbReference type="AlphaFoldDB" id="A0A409WMQ5"/>
<dbReference type="PANTHER" id="PTHR47204">
    <property type="entry name" value="OS02G0168900 PROTEIN"/>
    <property type="match status" value="1"/>
</dbReference>
<dbReference type="Pfam" id="PF08615">
    <property type="entry name" value="RNase_H2_suC"/>
    <property type="match status" value="1"/>
</dbReference>
<feature type="region of interest" description="Disordered" evidence="1">
    <location>
        <begin position="168"/>
        <end position="225"/>
    </location>
</feature>
<comment type="caution">
    <text evidence="2">The sequence shown here is derived from an EMBL/GenBank/DDBJ whole genome shotgun (WGS) entry which is preliminary data.</text>
</comment>
<dbReference type="GO" id="GO:0006401">
    <property type="term" value="P:RNA catabolic process"/>
    <property type="evidence" value="ECO:0007669"/>
    <property type="project" value="InterPro"/>
</dbReference>
<dbReference type="EMBL" id="NHYD01003360">
    <property type="protein sequence ID" value="PPQ79815.1"/>
    <property type="molecule type" value="Genomic_DNA"/>
</dbReference>
<dbReference type="STRING" id="93625.A0A409WMQ5"/>
<dbReference type="PANTHER" id="PTHR47204:SF1">
    <property type="entry name" value="RIBONUCLEASE H2 SUBUNIT C"/>
    <property type="match status" value="1"/>
</dbReference>
<organism evidence="2 3">
    <name type="scientific">Psilocybe cyanescens</name>
    <dbReference type="NCBI Taxonomy" id="93625"/>
    <lineage>
        <taxon>Eukaryota</taxon>
        <taxon>Fungi</taxon>
        <taxon>Dikarya</taxon>
        <taxon>Basidiomycota</taxon>
        <taxon>Agaricomycotina</taxon>
        <taxon>Agaricomycetes</taxon>
        <taxon>Agaricomycetidae</taxon>
        <taxon>Agaricales</taxon>
        <taxon>Agaricineae</taxon>
        <taxon>Strophariaceae</taxon>
        <taxon>Psilocybe</taxon>
    </lineage>
</organism>
<evidence type="ECO:0000313" key="3">
    <source>
        <dbReference type="Proteomes" id="UP000283269"/>
    </source>
</evidence>
<gene>
    <name evidence="2" type="ORF">CVT25_002970</name>
</gene>
<feature type="compositionally biased region" description="Polar residues" evidence="1">
    <location>
        <begin position="92"/>
        <end position="114"/>
    </location>
</feature>
<dbReference type="Proteomes" id="UP000283269">
    <property type="component" value="Unassembled WGS sequence"/>
</dbReference>
<sequence length="343" mass="37227">MAAPTTTVIPSIKTSLPICEPNLMPFHIDYSGPASVSAFMRVEKLKSQGSDLGVGAEDGISSDVNSEQKTLDQPVVNEDMKVDASSIDISGPPSSVITNVKTSGSSTSSMETDNQVISESTLTVESQTSLSSDTTRVSLTHPVLDDADKRFLSTFRGRTIHGLTIDLPSGYSGLVLRGEGSNTNRESQEDTTNNKTESKTQNTSQKASARGKNETAVVEKPATRPRGRLTRSAVFKPAVITIEDEDEEMTDTALGPSCNDSGERTDEQQDIVDTAGDSAIRRLVPQSQFSSFTLWHADRPVNKGNDEYYRSLTEWIALSREVPQFVSELDDSSSVMQIHRTDL</sequence>
<dbReference type="Gene3D" id="2.40.128.680">
    <property type="match status" value="1"/>
</dbReference>
<feature type="compositionally biased region" description="Polar residues" evidence="1">
    <location>
        <begin position="180"/>
        <end position="207"/>
    </location>
</feature>
<feature type="region of interest" description="Disordered" evidence="1">
    <location>
        <begin position="85"/>
        <end position="114"/>
    </location>
</feature>
<accession>A0A409WMQ5</accession>
<keyword evidence="3" id="KW-1185">Reference proteome</keyword>